<gene>
    <name evidence="2" type="ORF">EVOR1521_LOCUS4447</name>
</gene>
<accession>A0AA36HTK0</accession>
<name>A0AA36HTK0_9DINO</name>
<sequence length="174" mass="19610">MAPERGWTGACVEPFPAMFEGRTCQLFPNAMSDTDGKKVDFGGLGQLRQIRGTSSDGVETISFPGLLNRTRSPGFIALVSLDVEGFELQALRRFPWESFEVGAWIIETWGAPQSNHSDFRAKGLELIALLEAHGYRRRPVQNNGVDEYFIRDRWWHPSLAEHKLRQHPKGSHGC</sequence>
<dbReference type="InterPro" id="IPR029063">
    <property type="entry name" value="SAM-dependent_MTases_sf"/>
</dbReference>
<dbReference type="InterPro" id="IPR006342">
    <property type="entry name" value="FkbM_mtfrase"/>
</dbReference>
<keyword evidence="3" id="KW-1185">Reference proteome</keyword>
<evidence type="ECO:0000259" key="1">
    <source>
        <dbReference type="Pfam" id="PF05050"/>
    </source>
</evidence>
<dbReference type="AlphaFoldDB" id="A0AA36HTK0"/>
<evidence type="ECO:0000313" key="2">
    <source>
        <dbReference type="EMBL" id="CAJ1375080.1"/>
    </source>
</evidence>
<reference evidence="2" key="1">
    <citation type="submission" date="2023-08" db="EMBL/GenBank/DDBJ databases">
        <authorList>
            <person name="Chen Y."/>
            <person name="Shah S."/>
            <person name="Dougan E. K."/>
            <person name="Thang M."/>
            <person name="Chan C."/>
        </authorList>
    </citation>
    <scope>NUCLEOTIDE SEQUENCE</scope>
</reference>
<dbReference type="Pfam" id="PF05050">
    <property type="entry name" value="Methyltransf_21"/>
    <property type="match status" value="1"/>
</dbReference>
<comment type="caution">
    <text evidence="2">The sequence shown here is derived from an EMBL/GenBank/DDBJ whole genome shotgun (WGS) entry which is preliminary data.</text>
</comment>
<organism evidence="2 3">
    <name type="scientific">Effrenium voratum</name>
    <dbReference type="NCBI Taxonomy" id="2562239"/>
    <lineage>
        <taxon>Eukaryota</taxon>
        <taxon>Sar</taxon>
        <taxon>Alveolata</taxon>
        <taxon>Dinophyceae</taxon>
        <taxon>Suessiales</taxon>
        <taxon>Symbiodiniaceae</taxon>
        <taxon>Effrenium</taxon>
    </lineage>
</organism>
<dbReference type="EMBL" id="CAUJNA010000300">
    <property type="protein sequence ID" value="CAJ1375080.1"/>
    <property type="molecule type" value="Genomic_DNA"/>
</dbReference>
<dbReference type="Proteomes" id="UP001178507">
    <property type="component" value="Unassembled WGS sequence"/>
</dbReference>
<proteinExistence type="predicted"/>
<protein>
    <recommendedName>
        <fullName evidence="1">Methyltransferase FkbM domain-containing protein</fullName>
    </recommendedName>
</protein>
<feature type="domain" description="Methyltransferase FkbM" evidence="1">
    <location>
        <begin position="50"/>
        <end position="136"/>
    </location>
</feature>
<evidence type="ECO:0000313" key="3">
    <source>
        <dbReference type="Proteomes" id="UP001178507"/>
    </source>
</evidence>
<dbReference type="SUPFAM" id="SSF53335">
    <property type="entry name" value="S-adenosyl-L-methionine-dependent methyltransferases"/>
    <property type="match status" value="1"/>
</dbReference>